<evidence type="ECO:0000313" key="8">
    <source>
        <dbReference type="EMBL" id="MQS51812.1"/>
    </source>
</evidence>
<evidence type="ECO:0000256" key="2">
    <source>
        <dbReference type="ARBA" id="ARBA00022723"/>
    </source>
</evidence>
<feature type="chain" id="PRO_5024335359" evidence="4">
    <location>
        <begin position="30"/>
        <end position="495"/>
    </location>
</feature>
<sequence length="495" mass="54965">MKKSLILILSILFATVLAFLFIPSSNSYAAGMMGGNSGNGMMDNDESGHMTEHSVDLVKSTAPEKELALPPILKPDKQTKNDVYYTVTAKSGTTDFKDGGSTETLGYNGTYLGPVIKIRRGQTVHIKEVNDLNENTTFHWHGAIIDGKADGGPHDPIKPGKTKNISFKVQQPAATLWFHPHPSGQTAKQVYKGLAGLIYVSDNTSKNLKIPKNYGVDDFPLVVQDRTFDSKNQFNYKKDYNSDGTLGENILVNGTLNPYINVTTKYVRLRLLNGSNARNYTFKLSNNQKMYQIAGDGSFLSKPDPIKKLTLAPAQRAEVLVDTSSIPDGESLELVAGGIPVVTLKMQTRTDNIKRMPKSLLKMVTAKAGTRDVDKQTLTLSGMSKMVEINGKQFNPDRIDIHTKVGQQQVWTVKNKKQMMNMSHPFHLHGVQFRVLSINGHKPPLNETGYMDTVNLKPGDSVKLTFKFEKKGLYMYHCHNLEHEQNGMMGQIMVE</sequence>
<evidence type="ECO:0000313" key="9">
    <source>
        <dbReference type="Proteomes" id="UP000380386"/>
    </source>
</evidence>
<dbReference type="CDD" id="cd13890">
    <property type="entry name" value="CuRO_3_CueO_FtsP"/>
    <property type="match status" value="1"/>
</dbReference>
<feature type="domain" description="Plastocyanin-like" evidence="5">
    <location>
        <begin position="217"/>
        <end position="325"/>
    </location>
</feature>
<keyword evidence="4" id="KW-0732">Signal</keyword>
<dbReference type="GO" id="GO:0016491">
    <property type="term" value="F:oxidoreductase activity"/>
    <property type="evidence" value="ECO:0007669"/>
    <property type="project" value="UniProtKB-KW"/>
</dbReference>
<dbReference type="EMBL" id="VDFM01000002">
    <property type="protein sequence ID" value="MQS51812.1"/>
    <property type="molecule type" value="Genomic_DNA"/>
</dbReference>
<dbReference type="PROSITE" id="PS00080">
    <property type="entry name" value="MULTICOPPER_OXIDASE2"/>
    <property type="match status" value="1"/>
</dbReference>
<dbReference type="SUPFAM" id="SSF49503">
    <property type="entry name" value="Cupredoxins"/>
    <property type="match status" value="3"/>
</dbReference>
<dbReference type="RefSeq" id="WP_153381984.1">
    <property type="nucleotide sequence ID" value="NZ_VDFM01000002.1"/>
</dbReference>
<dbReference type="Pfam" id="PF00394">
    <property type="entry name" value="Cu-oxidase"/>
    <property type="match status" value="1"/>
</dbReference>
<evidence type="ECO:0000259" key="6">
    <source>
        <dbReference type="Pfam" id="PF07731"/>
    </source>
</evidence>
<dbReference type="PROSITE" id="PS00079">
    <property type="entry name" value="MULTICOPPER_OXIDASE1"/>
    <property type="match status" value="1"/>
</dbReference>
<comment type="caution">
    <text evidence="8">The sequence shown here is derived from an EMBL/GenBank/DDBJ whole genome shotgun (WGS) entry which is preliminary data.</text>
</comment>
<dbReference type="InterPro" id="IPR011707">
    <property type="entry name" value="Cu-oxidase-like_N"/>
</dbReference>
<organism evidence="8 9">
    <name type="scientific">Companilactobacillus mishanensis</name>
    <dbReference type="NCBI Taxonomy" id="2486008"/>
    <lineage>
        <taxon>Bacteria</taxon>
        <taxon>Bacillati</taxon>
        <taxon>Bacillota</taxon>
        <taxon>Bacilli</taxon>
        <taxon>Lactobacillales</taxon>
        <taxon>Lactobacillaceae</taxon>
        <taxon>Companilactobacillus</taxon>
    </lineage>
</organism>
<dbReference type="OrthoDB" id="9757546at2"/>
<protein>
    <submittedName>
        <fullName evidence="8">Copper oxidase</fullName>
    </submittedName>
</protein>
<feature type="signal peptide" evidence="4">
    <location>
        <begin position="1"/>
        <end position="29"/>
    </location>
</feature>
<dbReference type="Pfam" id="PF07732">
    <property type="entry name" value="Cu-oxidase_3"/>
    <property type="match status" value="1"/>
</dbReference>
<reference evidence="8 9" key="1">
    <citation type="journal article" date="2019" name="Syst. Appl. Microbiol.">
        <title>Polyphasic characterization of two novel Lactobacillus spp. isolated from blown salami packages: Description of Lactobacillus halodurans sp. nov. and Lactobacillus salsicarnum sp. nov.</title>
        <authorList>
            <person name="Schuster J.A."/>
            <person name="Klingl A."/>
            <person name="Vogel R.F."/>
            <person name="Ehrmann M.A."/>
        </authorList>
    </citation>
    <scope>NUCLEOTIDE SEQUENCE [LARGE SCALE GENOMIC DNA]</scope>
    <source>
        <strain evidence="8 9">TMW 1.2118</strain>
    </source>
</reference>
<dbReference type="GO" id="GO:0005507">
    <property type="term" value="F:copper ion binding"/>
    <property type="evidence" value="ECO:0007669"/>
    <property type="project" value="InterPro"/>
</dbReference>
<comment type="similarity">
    <text evidence="1">Belongs to the multicopper oxidase family.</text>
</comment>
<dbReference type="CDD" id="cd13867">
    <property type="entry name" value="CuRO_2_CueO_FtsP"/>
    <property type="match status" value="1"/>
</dbReference>
<dbReference type="InterPro" id="IPR008972">
    <property type="entry name" value="Cupredoxin"/>
</dbReference>
<evidence type="ECO:0000259" key="7">
    <source>
        <dbReference type="Pfam" id="PF07732"/>
    </source>
</evidence>
<dbReference type="PANTHER" id="PTHR48267">
    <property type="entry name" value="CUPREDOXIN SUPERFAMILY PROTEIN"/>
    <property type="match status" value="1"/>
</dbReference>
<proteinExistence type="inferred from homology"/>
<keyword evidence="2" id="KW-0479">Metal-binding</keyword>
<evidence type="ECO:0000256" key="4">
    <source>
        <dbReference type="SAM" id="SignalP"/>
    </source>
</evidence>
<evidence type="ECO:0000256" key="1">
    <source>
        <dbReference type="ARBA" id="ARBA00010609"/>
    </source>
</evidence>
<dbReference type="CDD" id="cd04232">
    <property type="entry name" value="CuRO_1_CueO_FtsP"/>
    <property type="match status" value="1"/>
</dbReference>
<evidence type="ECO:0000259" key="5">
    <source>
        <dbReference type="Pfam" id="PF00394"/>
    </source>
</evidence>
<dbReference type="InterPro" id="IPR011706">
    <property type="entry name" value="Cu-oxidase_C"/>
</dbReference>
<dbReference type="AlphaFoldDB" id="A0A5P0ZFJ8"/>
<dbReference type="InterPro" id="IPR033138">
    <property type="entry name" value="Cu_oxidase_CS"/>
</dbReference>
<dbReference type="InterPro" id="IPR002355">
    <property type="entry name" value="Cu_oxidase_Cu_BS"/>
</dbReference>
<dbReference type="Proteomes" id="UP000380386">
    <property type="component" value="Unassembled WGS sequence"/>
</dbReference>
<dbReference type="Gene3D" id="2.60.40.420">
    <property type="entry name" value="Cupredoxins - blue copper proteins"/>
    <property type="match status" value="3"/>
</dbReference>
<keyword evidence="3" id="KW-0560">Oxidoreductase</keyword>
<dbReference type="InterPro" id="IPR001117">
    <property type="entry name" value="Cu-oxidase_2nd"/>
</dbReference>
<dbReference type="InterPro" id="IPR045087">
    <property type="entry name" value="Cu-oxidase_fam"/>
</dbReference>
<accession>A0A5P0ZFJ8</accession>
<dbReference type="Pfam" id="PF07731">
    <property type="entry name" value="Cu-oxidase_2"/>
    <property type="match status" value="1"/>
</dbReference>
<dbReference type="PANTHER" id="PTHR48267:SF1">
    <property type="entry name" value="BILIRUBIN OXIDASE"/>
    <property type="match status" value="1"/>
</dbReference>
<gene>
    <name evidence="8" type="ORF">FHL02_02135</name>
</gene>
<feature type="domain" description="Plastocyanin-like" evidence="6">
    <location>
        <begin position="375"/>
        <end position="495"/>
    </location>
</feature>
<feature type="domain" description="Plastocyanin-like" evidence="7">
    <location>
        <begin position="92"/>
        <end position="203"/>
    </location>
</feature>
<evidence type="ECO:0000256" key="3">
    <source>
        <dbReference type="ARBA" id="ARBA00023002"/>
    </source>
</evidence>
<name>A0A5P0ZFJ8_9LACO</name>